<comment type="caution">
    <text evidence="2">The sequence shown here is derived from an EMBL/GenBank/DDBJ whole genome shotgun (WGS) entry which is preliminary data.</text>
</comment>
<dbReference type="AlphaFoldDB" id="A0A2A2SJW3"/>
<sequence>MSYPGPTPVKDFSKLANPFEDAETAVEKIDVTVTEAVAEQSERPWVRVLGFLSEVGDQPPMRVLTLGTTAAGLALRDPRLTRTGLRMFAAHTLATAIKTVIKRSIDRTRPDVALETRYRMERGESREHDLSSFPSGHTAGALAVTQALARDYPQTTAPGLAFSAWVGAMQIPRCKHFVSDVAAGAVIGWAAEQASSRLFDWAEEKLATSGS</sequence>
<dbReference type="InterPro" id="IPR000326">
    <property type="entry name" value="PAP2/HPO"/>
</dbReference>
<protein>
    <submittedName>
        <fullName evidence="2">PA-phosphatase</fullName>
    </submittedName>
</protein>
<dbReference type="PANTHER" id="PTHR14969">
    <property type="entry name" value="SPHINGOSINE-1-PHOSPHATE PHOSPHOHYDROLASE"/>
    <property type="match status" value="1"/>
</dbReference>
<dbReference type="SUPFAM" id="SSF48317">
    <property type="entry name" value="Acid phosphatase/Vanadium-dependent haloperoxidase"/>
    <property type="match status" value="1"/>
</dbReference>
<dbReference type="Proteomes" id="UP000218151">
    <property type="component" value="Unassembled WGS sequence"/>
</dbReference>
<proteinExistence type="predicted"/>
<gene>
    <name evidence="2" type="ORF">CKY28_01465</name>
</gene>
<keyword evidence="3" id="KW-1185">Reference proteome</keyword>
<evidence type="ECO:0000313" key="3">
    <source>
        <dbReference type="Proteomes" id="UP000218151"/>
    </source>
</evidence>
<reference evidence="3" key="1">
    <citation type="submission" date="2017-09" db="EMBL/GenBank/DDBJ databases">
        <authorList>
            <person name="Feng G."/>
            <person name="Zhu H."/>
        </authorList>
    </citation>
    <scope>NUCLEOTIDE SEQUENCE [LARGE SCALE GENOMIC DNA]</scope>
    <source>
        <strain evidence="3">1PNM-20</strain>
    </source>
</reference>
<dbReference type="OrthoDB" id="8004717at2"/>
<evidence type="ECO:0000313" key="2">
    <source>
        <dbReference type="EMBL" id="PAX09450.1"/>
    </source>
</evidence>
<dbReference type="EMBL" id="NSLI01000001">
    <property type="protein sequence ID" value="PAX09450.1"/>
    <property type="molecule type" value="Genomic_DNA"/>
</dbReference>
<dbReference type="Gene3D" id="1.20.144.10">
    <property type="entry name" value="Phosphatidic acid phosphatase type 2/haloperoxidase"/>
    <property type="match status" value="1"/>
</dbReference>
<dbReference type="Pfam" id="PF01569">
    <property type="entry name" value="PAP2"/>
    <property type="match status" value="1"/>
</dbReference>
<dbReference type="PANTHER" id="PTHR14969:SF13">
    <property type="entry name" value="AT30094P"/>
    <property type="match status" value="1"/>
</dbReference>
<dbReference type="InterPro" id="IPR036938">
    <property type="entry name" value="PAP2/HPO_sf"/>
</dbReference>
<evidence type="ECO:0000259" key="1">
    <source>
        <dbReference type="SMART" id="SM00014"/>
    </source>
</evidence>
<dbReference type="SMART" id="SM00014">
    <property type="entry name" value="acidPPc"/>
    <property type="match status" value="1"/>
</dbReference>
<name>A0A2A2SJW3_9SPHN</name>
<feature type="domain" description="Phosphatidic acid phosphatase type 2/haloperoxidase" evidence="1">
    <location>
        <begin position="83"/>
        <end position="196"/>
    </location>
</feature>
<accession>A0A2A2SJW3</accession>
<organism evidence="2 3">
    <name type="scientific">Sphingomonas lenta</name>
    <dbReference type="NCBI Taxonomy" id="1141887"/>
    <lineage>
        <taxon>Bacteria</taxon>
        <taxon>Pseudomonadati</taxon>
        <taxon>Pseudomonadota</taxon>
        <taxon>Alphaproteobacteria</taxon>
        <taxon>Sphingomonadales</taxon>
        <taxon>Sphingomonadaceae</taxon>
        <taxon>Sphingomonas</taxon>
    </lineage>
</organism>